<sequence length="343" mass="35892">MSHSTHRFSRRAALAAAAAIGLTFAAGVGGARAEDKLVIAYQTVVEPSKVPQADGTYEKATGAKIEWKKFDSGADVITAIASGAVDIGYVGSSPLAAAASRELPIQTFFIVGLIGESEALVARNGAGIAKPEDLVGKKIAVPFVSTTHYSLLAALKHWGIDPKSVEILNLRPPEIAAAWERGDIDAAYVWDPALGKIKENGKVITSSAEVAKWGAPTFDAWIVRKEYADAHPKAVEGFVKVTGDAYAAFLKDPAAWGAKSAEAEKIARLTGAKLEEVPALLQGYQFPTLEEQASATLLGGGTAKAIADASAFLKEQGKIPAVLADYGPYVNKSFVDGARGATN</sequence>
<feature type="chain" id="PRO_5032272340" evidence="4">
    <location>
        <begin position="34"/>
        <end position="343"/>
    </location>
</feature>
<dbReference type="InterPro" id="IPR001638">
    <property type="entry name" value="Solute-binding_3/MltF_N"/>
</dbReference>
<comment type="subcellular location">
    <subcellularLocation>
        <location evidence="1">Periplasm</location>
    </subcellularLocation>
</comment>
<dbReference type="CDD" id="cd13560">
    <property type="entry name" value="PBP2_taurine"/>
    <property type="match status" value="1"/>
</dbReference>
<dbReference type="InterPro" id="IPR010068">
    <property type="entry name" value="Peri-bd_TauA"/>
</dbReference>
<dbReference type="GO" id="GO:0042918">
    <property type="term" value="P:alkanesulfonate transmembrane transport"/>
    <property type="evidence" value="ECO:0007669"/>
    <property type="project" value="TreeGrafter"/>
</dbReference>
<dbReference type="PROSITE" id="PS51318">
    <property type="entry name" value="TAT"/>
    <property type="match status" value="1"/>
</dbReference>
<evidence type="ECO:0000259" key="5">
    <source>
        <dbReference type="SMART" id="SM00062"/>
    </source>
</evidence>
<keyword evidence="3 4" id="KW-0732">Signal</keyword>
<feature type="signal peptide" evidence="4">
    <location>
        <begin position="1"/>
        <end position="33"/>
    </location>
</feature>
<dbReference type="SMART" id="SM00062">
    <property type="entry name" value="PBPb"/>
    <property type="match status" value="1"/>
</dbReference>
<dbReference type="Gene3D" id="3.40.190.10">
    <property type="entry name" value="Periplasmic binding protein-like II"/>
    <property type="match status" value="2"/>
</dbReference>
<dbReference type="GO" id="GO:0042597">
    <property type="term" value="C:periplasmic space"/>
    <property type="evidence" value="ECO:0007669"/>
    <property type="project" value="UniProtKB-SubCell"/>
</dbReference>
<dbReference type="AlphaFoldDB" id="A0A840AUF8"/>
<dbReference type="InterPro" id="IPR006311">
    <property type="entry name" value="TAT_signal"/>
</dbReference>
<dbReference type="RefSeq" id="WP_183399754.1">
    <property type="nucleotide sequence ID" value="NZ_JACIDS010000004.1"/>
</dbReference>
<accession>A0A840AUF8</accession>
<dbReference type="PANTHER" id="PTHR30024:SF47">
    <property type="entry name" value="TAURINE-BINDING PERIPLASMIC PROTEIN"/>
    <property type="match status" value="1"/>
</dbReference>
<feature type="domain" description="Solute-binding protein family 3/N-terminal" evidence="5">
    <location>
        <begin position="36"/>
        <end position="253"/>
    </location>
</feature>
<evidence type="ECO:0000313" key="6">
    <source>
        <dbReference type="EMBL" id="MBB3932085.1"/>
    </source>
</evidence>
<dbReference type="PANTHER" id="PTHR30024">
    <property type="entry name" value="ALIPHATIC SULFONATES-BINDING PROTEIN-RELATED"/>
    <property type="match status" value="1"/>
</dbReference>
<dbReference type="NCBIfam" id="TIGR01729">
    <property type="entry name" value="taurine_ABC_bnd"/>
    <property type="match status" value="1"/>
</dbReference>
<keyword evidence="7" id="KW-1185">Reference proteome</keyword>
<evidence type="ECO:0000256" key="4">
    <source>
        <dbReference type="SAM" id="SignalP"/>
    </source>
</evidence>
<dbReference type="SUPFAM" id="SSF53850">
    <property type="entry name" value="Periplasmic binding protein-like II"/>
    <property type="match status" value="1"/>
</dbReference>
<organism evidence="6 7">
    <name type="scientific">Kaistia hirudinis</name>
    <dbReference type="NCBI Taxonomy" id="1293440"/>
    <lineage>
        <taxon>Bacteria</taxon>
        <taxon>Pseudomonadati</taxon>
        <taxon>Pseudomonadota</taxon>
        <taxon>Alphaproteobacteria</taxon>
        <taxon>Hyphomicrobiales</taxon>
        <taxon>Kaistiaceae</taxon>
        <taxon>Kaistia</taxon>
    </lineage>
</organism>
<evidence type="ECO:0000256" key="1">
    <source>
        <dbReference type="ARBA" id="ARBA00004418"/>
    </source>
</evidence>
<evidence type="ECO:0000313" key="7">
    <source>
        <dbReference type="Proteomes" id="UP000553963"/>
    </source>
</evidence>
<comment type="caution">
    <text evidence="6">The sequence shown here is derived from an EMBL/GenBank/DDBJ whole genome shotgun (WGS) entry which is preliminary data.</text>
</comment>
<gene>
    <name evidence="6" type="ORF">GGR25_003143</name>
</gene>
<name>A0A840AUF8_9HYPH</name>
<comment type="similarity">
    <text evidence="2">Belongs to the bacterial solute-binding protein SsuA/TauA family.</text>
</comment>
<protein>
    <submittedName>
        <fullName evidence="6">Taurine transport system substrate-binding protein</fullName>
    </submittedName>
</protein>
<evidence type="ECO:0000256" key="3">
    <source>
        <dbReference type="ARBA" id="ARBA00022729"/>
    </source>
</evidence>
<dbReference type="EMBL" id="JACIDS010000004">
    <property type="protein sequence ID" value="MBB3932085.1"/>
    <property type="molecule type" value="Genomic_DNA"/>
</dbReference>
<dbReference type="Pfam" id="PF09084">
    <property type="entry name" value="NMT1"/>
    <property type="match status" value="1"/>
</dbReference>
<evidence type="ECO:0000256" key="2">
    <source>
        <dbReference type="ARBA" id="ARBA00010742"/>
    </source>
</evidence>
<reference evidence="6 7" key="1">
    <citation type="submission" date="2020-08" db="EMBL/GenBank/DDBJ databases">
        <title>Genomic Encyclopedia of Type Strains, Phase IV (KMG-IV): sequencing the most valuable type-strain genomes for metagenomic binning, comparative biology and taxonomic classification.</title>
        <authorList>
            <person name="Goeker M."/>
        </authorList>
    </citation>
    <scope>NUCLEOTIDE SEQUENCE [LARGE SCALE GENOMIC DNA]</scope>
    <source>
        <strain evidence="6 7">DSM 25966</strain>
    </source>
</reference>
<dbReference type="InterPro" id="IPR015168">
    <property type="entry name" value="SsuA/THI5"/>
</dbReference>
<dbReference type="Proteomes" id="UP000553963">
    <property type="component" value="Unassembled WGS sequence"/>
</dbReference>
<proteinExistence type="inferred from homology"/>